<protein>
    <submittedName>
        <fullName evidence="1">Uncharacterized protein</fullName>
    </submittedName>
</protein>
<feature type="non-terminal residue" evidence="1">
    <location>
        <position position="1"/>
    </location>
</feature>
<evidence type="ECO:0000313" key="1">
    <source>
        <dbReference type="EMBL" id="KAF9061543.1"/>
    </source>
</evidence>
<sequence>KSYNIGKHFGKDTIWGAVSNGYEWIFIILHLNKDNSDGASFQISSVVKYVVSNIEYGRRVVYKPFPDLIEAILTSWGEKSFDLLDDDTDDWLEDLRKLYSP</sequence>
<gene>
    <name evidence="1" type="ORF">BDP27DRAFT_1452194</name>
</gene>
<reference evidence="1" key="1">
    <citation type="submission" date="2020-11" db="EMBL/GenBank/DDBJ databases">
        <authorList>
            <consortium name="DOE Joint Genome Institute"/>
            <person name="Ahrendt S."/>
            <person name="Riley R."/>
            <person name="Andreopoulos W."/>
            <person name="Labutti K."/>
            <person name="Pangilinan J."/>
            <person name="Ruiz-Duenas F.J."/>
            <person name="Barrasa J.M."/>
            <person name="Sanchez-Garcia M."/>
            <person name="Camarero S."/>
            <person name="Miyauchi S."/>
            <person name="Serrano A."/>
            <person name="Linde D."/>
            <person name="Babiker R."/>
            <person name="Drula E."/>
            <person name="Ayuso-Fernandez I."/>
            <person name="Pacheco R."/>
            <person name="Padilla G."/>
            <person name="Ferreira P."/>
            <person name="Barriuso J."/>
            <person name="Kellner H."/>
            <person name="Castanera R."/>
            <person name="Alfaro M."/>
            <person name="Ramirez L."/>
            <person name="Pisabarro A.G."/>
            <person name="Kuo A."/>
            <person name="Tritt A."/>
            <person name="Lipzen A."/>
            <person name="He G."/>
            <person name="Yan M."/>
            <person name="Ng V."/>
            <person name="Cullen D."/>
            <person name="Martin F."/>
            <person name="Rosso M.-N."/>
            <person name="Henrissat B."/>
            <person name="Hibbett D."/>
            <person name="Martinez A.T."/>
            <person name="Grigoriev I.V."/>
        </authorList>
    </citation>
    <scope>NUCLEOTIDE SEQUENCE</scope>
    <source>
        <strain evidence="1">AH 40177</strain>
    </source>
</reference>
<dbReference type="Proteomes" id="UP000772434">
    <property type="component" value="Unassembled WGS sequence"/>
</dbReference>
<name>A0A9P5PDS2_9AGAR</name>
<evidence type="ECO:0000313" key="2">
    <source>
        <dbReference type="Proteomes" id="UP000772434"/>
    </source>
</evidence>
<dbReference type="AlphaFoldDB" id="A0A9P5PDS2"/>
<dbReference type="EMBL" id="JADNRY010000198">
    <property type="protein sequence ID" value="KAF9061543.1"/>
    <property type="molecule type" value="Genomic_DNA"/>
</dbReference>
<dbReference type="OrthoDB" id="2720314at2759"/>
<comment type="caution">
    <text evidence="1">The sequence shown here is derived from an EMBL/GenBank/DDBJ whole genome shotgun (WGS) entry which is preliminary data.</text>
</comment>
<organism evidence="1 2">
    <name type="scientific">Rhodocollybia butyracea</name>
    <dbReference type="NCBI Taxonomy" id="206335"/>
    <lineage>
        <taxon>Eukaryota</taxon>
        <taxon>Fungi</taxon>
        <taxon>Dikarya</taxon>
        <taxon>Basidiomycota</taxon>
        <taxon>Agaricomycotina</taxon>
        <taxon>Agaricomycetes</taxon>
        <taxon>Agaricomycetidae</taxon>
        <taxon>Agaricales</taxon>
        <taxon>Marasmiineae</taxon>
        <taxon>Omphalotaceae</taxon>
        <taxon>Rhodocollybia</taxon>
    </lineage>
</organism>
<accession>A0A9P5PDS2</accession>
<proteinExistence type="predicted"/>
<keyword evidence="2" id="KW-1185">Reference proteome</keyword>